<dbReference type="InterPro" id="IPR011701">
    <property type="entry name" value="MFS"/>
</dbReference>
<organism evidence="9 10">
    <name type="scientific">Catellatospora aurea</name>
    <dbReference type="NCBI Taxonomy" id="1337874"/>
    <lineage>
        <taxon>Bacteria</taxon>
        <taxon>Bacillati</taxon>
        <taxon>Actinomycetota</taxon>
        <taxon>Actinomycetes</taxon>
        <taxon>Micromonosporales</taxon>
        <taxon>Micromonosporaceae</taxon>
        <taxon>Catellatospora</taxon>
    </lineage>
</organism>
<name>A0ABW2GLW0_9ACTN</name>
<evidence type="ECO:0000256" key="3">
    <source>
        <dbReference type="ARBA" id="ARBA00022692"/>
    </source>
</evidence>
<feature type="transmembrane region" description="Helical" evidence="7">
    <location>
        <begin position="387"/>
        <end position="410"/>
    </location>
</feature>
<feature type="transmembrane region" description="Helical" evidence="7">
    <location>
        <begin position="364"/>
        <end position="381"/>
    </location>
</feature>
<gene>
    <name evidence="9" type="ORF">ACFQO7_00645</name>
</gene>
<reference evidence="10" key="1">
    <citation type="journal article" date="2019" name="Int. J. Syst. Evol. Microbiol.">
        <title>The Global Catalogue of Microorganisms (GCM) 10K type strain sequencing project: providing services to taxonomists for standard genome sequencing and annotation.</title>
        <authorList>
            <consortium name="The Broad Institute Genomics Platform"/>
            <consortium name="The Broad Institute Genome Sequencing Center for Infectious Disease"/>
            <person name="Wu L."/>
            <person name="Ma J."/>
        </authorList>
    </citation>
    <scope>NUCLEOTIDE SEQUENCE [LARGE SCALE GENOMIC DNA]</scope>
    <source>
        <strain evidence="10">CGMCC 1.9106</strain>
    </source>
</reference>
<feature type="transmembrane region" description="Helical" evidence="7">
    <location>
        <begin position="32"/>
        <end position="49"/>
    </location>
</feature>
<dbReference type="Proteomes" id="UP001596392">
    <property type="component" value="Unassembled WGS sequence"/>
</dbReference>
<evidence type="ECO:0000256" key="5">
    <source>
        <dbReference type="ARBA" id="ARBA00023136"/>
    </source>
</evidence>
<feature type="transmembrane region" description="Helical" evidence="7">
    <location>
        <begin position="295"/>
        <end position="315"/>
    </location>
</feature>
<dbReference type="PANTHER" id="PTHR23505">
    <property type="entry name" value="SPINSTER"/>
    <property type="match status" value="1"/>
</dbReference>
<feature type="domain" description="Major facilitator superfamily (MFS) profile" evidence="8">
    <location>
        <begin position="36"/>
        <end position="479"/>
    </location>
</feature>
<dbReference type="PROSITE" id="PS50850">
    <property type="entry name" value="MFS"/>
    <property type="match status" value="1"/>
</dbReference>
<accession>A0ABW2GLW0</accession>
<dbReference type="Pfam" id="PF07690">
    <property type="entry name" value="MFS_1"/>
    <property type="match status" value="1"/>
</dbReference>
<evidence type="ECO:0000256" key="2">
    <source>
        <dbReference type="ARBA" id="ARBA00022448"/>
    </source>
</evidence>
<keyword evidence="5 7" id="KW-0472">Membrane</keyword>
<feature type="transmembrane region" description="Helical" evidence="7">
    <location>
        <begin position="192"/>
        <end position="209"/>
    </location>
</feature>
<dbReference type="InterPro" id="IPR044770">
    <property type="entry name" value="MFS_spinster-like"/>
</dbReference>
<feature type="transmembrane region" description="Helical" evidence="7">
    <location>
        <begin position="327"/>
        <end position="352"/>
    </location>
</feature>
<evidence type="ECO:0000256" key="7">
    <source>
        <dbReference type="SAM" id="Phobius"/>
    </source>
</evidence>
<keyword evidence="4 7" id="KW-1133">Transmembrane helix</keyword>
<dbReference type="InterPro" id="IPR020846">
    <property type="entry name" value="MFS_dom"/>
</dbReference>
<feature type="transmembrane region" description="Helical" evidence="7">
    <location>
        <begin position="422"/>
        <end position="443"/>
    </location>
</feature>
<evidence type="ECO:0000313" key="10">
    <source>
        <dbReference type="Proteomes" id="UP001596392"/>
    </source>
</evidence>
<dbReference type="Gene3D" id="1.20.1250.20">
    <property type="entry name" value="MFS general substrate transporter like domains"/>
    <property type="match status" value="1"/>
</dbReference>
<proteinExistence type="predicted"/>
<dbReference type="PANTHER" id="PTHR23505:SF79">
    <property type="entry name" value="PROTEIN SPINSTER"/>
    <property type="match status" value="1"/>
</dbReference>
<keyword evidence="3 7" id="KW-0812">Transmembrane</keyword>
<feature type="region of interest" description="Disordered" evidence="6">
    <location>
        <begin position="227"/>
        <end position="249"/>
    </location>
</feature>
<comment type="subcellular location">
    <subcellularLocation>
        <location evidence="1">Cell membrane</location>
        <topology evidence="1">Multi-pass membrane protein</topology>
    </subcellularLocation>
</comment>
<dbReference type="RefSeq" id="WP_376804475.1">
    <property type="nucleotide sequence ID" value="NZ_JBHTAC010000001.1"/>
</dbReference>
<feature type="transmembrane region" description="Helical" evidence="7">
    <location>
        <begin position="103"/>
        <end position="126"/>
    </location>
</feature>
<comment type="caution">
    <text evidence="9">The sequence shown here is derived from an EMBL/GenBank/DDBJ whole genome shotgun (WGS) entry which is preliminary data.</text>
</comment>
<protein>
    <submittedName>
        <fullName evidence="9">MFS transporter</fullName>
    </submittedName>
</protein>
<evidence type="ECO:0000256" key="4">
    <source>
        <dbReference type="ARBA" id="ARBA00022989"/>
    </source>
</evidence>
<feature type="transmembrane region" description="Helical" evidence="7">
    <location>
        <begin position="70"/>
        <end position="91"/>
    </location>
</feature>
<keyword evidence="2" id="KW-0813">Transport</keyword>
<evidence type="ECO:0000259" key="8">
    <source>
        <dbReference type="PROSITE" id="PS50850"/>
    </source>
</evidence>
<sequence>MAVPAVDEQVREIAAYPGRPPVRVARGRAAPFGWWPAICVALVALIDRIEYNLLAGALPAIQREFGFDDGAAGAIATAGAIAAVLLLLPAGRLADTGRRTWTVAAVVAVWALLTLGTGLAGSYAMLFGVRVLLGAAGQLYNPPASSLLGDLYPGPSRARAYGLERAAYFAGLPIGVIAGGALAKAYDWRTGFFIVAIPGAVIALLMLTVREPVRGIGDRLSSWYADPAAQPPAESRRDAAGEAATSAGGSALTVATADGPADGPRETAGSVAGTAGMSGLVAQVRELWRIRTLRSVVSGLSILFFGLGGLFFWMPSFYQREFGLDEAASAAVGGGAGLVGILAGIGLGSWLGDRGHGRRPGWRVRLGGWSLLFGTVALAGAVAVGPIVAQVVCFGLANVGFAGAIANLTAANADVVEASRRGLGFAVLQSVITLGGALGPWLIGEASDATGSLRLAYAVVIAPLVVGSLIVLRAWRGYDADAAAALSPSSV</sequence>
<evidence type="ECO:0000256" key="6">
    <source>
        <dbReference type="SAM" id="MobiDB-lite"/>
    </source>
</evidence>
<evidence type="ECO:0000256" key="1">
    <source>
        <dbReference type="ARBA" id="ARBA00004651"/>
    </source>
</evidence>
<dbReference type="SUPFAM" id="SSF103473">
    <property type="entry name" value="MFS general substrate transporter"/>
    <property type="match status" value="1"/>
</dbReference>
<keyword evidence="10" id="KW-1185">Reference proteome</keyword>
<feature type="transmembrane region" description="Helical" evidence="7">
    <location>
        <begin position="455"/>
        <end position="475"/>
    </location>
</feature>
<dbReference type="EMBL" id="JBHTAC010000001">
    <property type="protein sequence ID" value="MFC7240974.1"/>
    <property type="molecule type" value="Genomic_DNA"/>
</dbReference>
<evidence type="ECO:0000313" key="9">
    <source>
        <dbReference type="EMBL" id="MFC7240974.1"/>
    </source>
</evidence>
<dbReference type="InterPro" id="IPR036259">
    <property type="entry name" value="MFS_trans_sf"/>
</dbReference>